<evidence type="ECO:0000256" key="4">
    <source>
        <dbReference type="ARBA" id="ARBA00022461"/>
    </source>
</evidence>
<protein>
    <recommendedName>
        <fullName evidence="16">Sodium channel protein Nach</fullName>
    </recommendedName>
</protein>
<comment type="similarity">
    <text evidence="2 12">Belongs to the amiloride-sensitive sodium channel (TC 1.A.6) family.</text>
</comment>
<keyword evidence="10 12" id="KW-0739">Sodium transport</keyword>
<dbReference type="Proteomes" id="UP001168821">
    <property type="component" value="Unassembled WGS sequence"/>
</dbReference>
<evidence type="ECO:0000256" key="5">
    <source>
        <dbReference type="ARBA" id="ARBA00022692"/>
    </source>
</evidence>
<dbReference type="Gene3D" id="2.60.470.10">
    <property type="entry name" value="Acid-sensing ion channels like domains"/>
    <property type="match status" value="1"/>
</dbReference>
<evidence type="ECO:0000313" key="14">
    <source>
        <dbReference type="EMBL" id="KAJ3646106.1"/>
    </source>
</evidence>
<dbReference type="PRINTS" id="PR01078">
    <property type="entry name" value="AMINACHANNEL"/>
</dbReference>
<evidence type="ECO:0008006" key="16">
    <source>
        <dbReference type="Google" id="ProtNLM"/>
    </source>
</evidence>
<organism evidence="14 15">
    <name type="scientific">Zophobas morio</name>
    <dbReference type="NCBI Taxonomy" id="2755281"/>
    <lineage>
        <taxon>Eukaryota</taxon>
        <taxon>Metazoa</taxon>
        <taxon>Ecdysozoa</taxon>
        <taxon>Arthropoda</taxon>
        <taxon>Hexapoda</taxon>
        <taxon>Insecta</taxon>
        <taxon>Pterygota</taxon>
        <taxon>Neoptera</taxon>
        <taxon>Endopterygota</taxon>
        <taxon>Coleoptera</taxon>
        <taxon>Polyphaga</taxon>
        <taxon>Cucujiformia</taxon>
        <taxon>Tenebrionidae</taxon>
        <taxon>Zophobas</taxon>
    </lineage>
</organism>
<dbReference type="InterPro" id="IPR001873">
    <property type="entry name" value="ENaC"/>
</dbReference>
<evidence type="ECO:0000256" key="1">
    <source>
        <dbReference type="ARBA" id="ARBA00004141"/>
    </source>
</evidence>
<keyword evidence="5 12" id="KW-0812">Transmembrane</keyword>
<evidence type="ECO:0000256" key="8">
    <source>
        <dbReference type="ARBA" id="ARBA00023065"/>
    </source>
</evidence>
<dbReference type="Gene3D" id="1.10.287.770">
    <property type="entry name" value="YojJ-like"/>
    <property type="match status" value="1"/>
</dbReference>
<feature type="transmembrane region" description="Helical" evidence="13">
    <location>
        <begin position="37"/>
        <end position="58"/>
    </location>
</feature>
<evidence type="ECO:0000256" key="7">
    <source>
        <dbReference type="ARBA" id="ARBA00023053"/>
    </source>
</evidence>
<keyword evidence="8 12" id="KW-0406">Ion transport</keyword>
<comment type="subcellular location">
    <subcellularLocation>
        <location evidence="1">Membrane</location>
        <topology evidence="1">Multi-pass membrane protein</topology>
    </subcellularLocation>
</comment>
<dbReference type="AlphaFoldDB" id="A0AA38I0F4"/>
<dbReference type="EMBL" id="JALNTZ010000007">
    <property type="protein sequence ID" value="KAJ3646106.1"/>
    <property type="molecule type" value="Genomic_DNA"/>
</dbReference>
<feature type="transmembrane region" description="Helical" evidence="13">
    <location>
        <begin position="471"/>
        <end position="497"/>
    </location>
</feature>
<evidence type="ECO:0000256" key="13">
    <source>
        <dbReference type="SAM" id="Phobius"/>
    </source>
</evidence>
<evidence type="ECO:0000256" key="2">
    <source>
        <dbReference type="ARBA" id="ARBA00007193"/>
    </source>
</evidence>
<keyword evidence="11 12" id="KW-0407">Ion channel</keyword>
<evidence type="ECO:0000256" key="3">
    <source>
        <dbReference type="ARBA" id="ARBA00022448"/>
    </source>
</evidence>
<evidence type="ECO:0000256" key="11">
    <source>
        <dbReference type="ARBA" id="ARBA00023303"/>
    </source>
</evidence>
<gene>
    <name evidence="14" type="ORF">Zmor_023712</name>
</gene>
<keyword evidence="3 12" id="KW-0813">Transport</keyword>
<evidence type="ECO:0000256" key="9">
    <source>
        <dbReference type="ARBA" id="ARBA00023136"/>
    </source>
</evidence>
<keyword evidence="9 13" id="KW-0472">Membrane</keyword>
<dbReference type="GO" id="GO:0015280">
    <property type="term" value="F:ligand-gated sodium channel activity"/>
    <property type="evidence" value="ECO:0007669"/>
    <property type="project" value="TreeGrafter"/>
</dbReference>
<accession>A0AA38I0F4</accession>
<evidence type="ECO:0000256" key="6">
    <source>
        <dbReference type="ARBA" id="ARBA00022989"/>
    </source>
</evidence>
<keyword evidence="6 13" id="KW-1133">Transmembrane helix</keyword>
<name>A0AA38I0F4_9CUCU</name>
<keyword evidence="15" id="KW-1185">Reference proteome</keyword>
<proteinExistence type="inferred from homology"/>
<keyword evidence="4 12" id="KW-0894">Sodium channel</keyword>
<reference evidence="14" key="1">
    <citation type="journal article" date="2023" name="G3 (Bethesda)">
        <title>Whole genome assemblies of Zophobas morio and Tenebrio molitor.</title>
        <authorList>
            <person name="Kaur S."/>
            <person name="Stinson S.A."/>
            <person name="diCenzo G.C."/>
        </authorList>
    </citation>
    <scope>NUCLEOTIDE SEQUENCE</scope>
    <source>
        <strain evidence="14">QUZm001</strain>
    </source>
</reference>
<dbReference type="Pfam" id="PF00858">
    <property type="entry name" value="ASC"/>
    <property type="match status" value="1"/>
</dbReference>
<evidence type="ECO:0000313" key="15">
    <source>
        <dbReference type="Proteomes" id="UP001168821"/>
    </source>
</evidence>
<dbReference type="PANTHER" id="PTHR11690:SF288">
    <property type="entry name" value="AMILORIDE-SENSITIVE NA+ CHANNEL-RELATED"/>
    <property type="match status" value="1"/>
</dbReference>
<keyword evidence="7" id="KW-0915">Sodium</keyword>
<evidence type="ECO:0000256" key="10">
    <source>
        <dbReference type="ARBA" id="ARBA00023201"/>
    </source>
</evidence>
<evidence type="ECO:0000256" key="12">
    <source>
        <dbReference type="RuleBase" id="RU000679"/>
    </source>
</evidence>
<dbReference type="PANTHER" id="PTHR11690">
    <property type="entry name" value="AMILORIDE-SENSITIVE SODIUM CHANNEL-RELATED"/>
    <property type="match status" value="1"/>
</dbReference>
<comment type="caution">
    <text evidence="14">The sequence shown here is derived from an EMBL/GenBank/DDBJ whole genome shotgun (WGS) entry which is preliminary data.</text>
</comment>
<sequence length="504" mass="59067">MRKIVKNIKKYFKEYCNSTSIHGFRYFAEERTYFEKLWWLIVFIISLGVCVLSIYMVYRKWDDSPVIVSFANTGTPIYKIPFPAITICPETKSARNKFNFTDLLLKKINDKNLTDSESVQFDYMSLICDEYLNESSTFTVSEQFYDFVDEVKPMFNVSNCIYRGKKLTCDKIFKPIFTEEGVCYTFNMLDRSEIFKENVVHYRDYQQFLRYSTNWSIEHGYAEEAGLLPYPRRALLAGAKNGFTFELMVFEEDLDYVCKADALQGYKVLVHLPTTFPTPSQEYFRVPLDQKVIAAIQPSMITTSESVRAYNQERRRCYFQTERNLQYFRIYNTVNCDIECLANYTLDWCGCVNFFMPRDNTTDICGGASLECTKEAERYMQTKNLKWKINNRNKSKRKSKSLEDCDCLPLCTDLVYDAETSQTDWDWKQWYTALGFEKLIPKTHHSSLTIYFKADDFITSERNEFYGPTDFLANFGGLVGLFTGVSVLSVLEILYIFRICETSV</sequence>
<dbReference type="GO" id="GO:0005886">
    <property type="term" value="C:plasma membrane"/>
    <property type="evidence" value="ECO:0007669"/>
    <property type="project" value="TreeGrafter"/>
</dbReference>